<dbReference type="AlphaFoldDB" id="A0A9D9IG38"/>
<proteinExistence type="predicted"/>
<sequence>MKGIPLICTTTIDIPVILQIEKSRTVYIYNEDEDWDREIICLPCFRDSDSRKKRD</sequence>
<gene>
    <name evidence="1" type="ORF">IAB82_03805</name>
</gene>
<protein>
    <submittedName>
        <fullName evidence="1">Uncharacterized protein</fullName>
    </submittedName>
</protein>
<evidence type="ECO:0000313" key="1">
    <source>
        <dbReference type="EMBL" id="MBO8470904.1"/>
    </source>
</evidence>
<organism evidence="1 2">
    <name type="scientific">Candidatus Cryptobacteroides faecavium</name>
    <dbReference type="NCBI Taxonomy" id="2840762"/>
    <lineage>
        <taxon>Bacteria</taxon>
        <taxon>Pseudomonadati</taxon>
        <taxon>Bacteroidota</taxon>
        <taxon>Bacteroidia</taxon>
        <taxon>Bacteroidales</taxon>
        <taxon>Candidatus Cryptobacteroides</taxon>
    </lineage>
</organism>
<reference evidence="1" key="2">
    <citation type="journal article" date="2021" name="PeerJ">
        <title>Extensive microbial diversity within the chicken gut microbiome revealed by metagenomics and culture.</title>
        <authorList>
            <person name="Gilroy R."/>
            <person name="Ravi A."/>
            <person name="Getino M."/>
            <person name="Pursley I."/>
            <person name="Horton D.L."/>
            <person name="Alikhan N.F."/>
            <person name="Baker D."/>
            <person name="Gharbi K."/>
            <person name="Hall N."/>
            <person name="Watson M."/>
            <person name="Adriaenssens E.M."/>
            <person name="Foster-Nyarko E."/>
            <person name="Jarju S."/>
            <person name="Secka A."/>
            <person name="Antonio M."/>
            <person name="Oren A."/>
            <person name="Chaudhuri R.R."/>
            <person name="La Ragione R."/>
            <person name="Hildebrand F."/>
            <person name="Pallen M.J."/>
        </authorList>
    </citation>
    <scope>NUCLEOTIDE SEQUENCE</scope>
    <source>
        <strain evidence="1">B2-22910</strain>
    </source>
</reference>
<name>A0A9D9IG38_9BACT</name>
<evidence type="ECO:0000313" key="2">
    <source>
        <dbReference type="Proteomes" id="UP000823603"/>
    </source>
</evidence>
<dbReference type="EMBL" id="JADIMB010000056">
    <property type="protein sequence ID" value="MBO8470904.1"/>
    <property type="molecule type" value="Genomic_DNA"/>
</dbReference>
<accession>A0A9D9IG38</accession>
<comment type="caution">
    <text evidence="1">The sequence shown here is derived from an EMBL/GenBank/DDBJ whole genome shotgun (WGS) entry which is preliminary data.</text>
</comment>
<dbReference type="Proteomes" id="UP000823603">
    <property type="component" value="Unassembled WGS sequence"/>
</dbReference>
<reference evidence="1" key="1">
    <citation type="submission" date="2020-10" db="EMBL/GenBank/DDBJ databases">
        <authorList>
            <person name="Gilroy R."/>
        </authorList>
    </citation>
    <scope>NUCLEOTIDE SEQUENCE</scope>
    <source>
        <strain evidence="1">B2-22910</strain>
    </source>
</reference>